<dbReference type="EMBL" id="LMWU01000104">
    <property type="protein sequence ID" value="KUN51761.1"/>
    <property type="molecule type" value="Genomic_DNA"/>
</dbReference>
<evidence type="ECO:0000256" key="1">
    <source>
        <dbReference type="SAM" id="MobiDB-lite"/>
    </source>
</evidence>
<proteinExistence type="predicted"/>
<feature type="region of interest" description="Disordered" evidence="1">
    <location>
        <begin position="1"/>
        <end position="35"/>
    </location>
</feature>
<reference evidence="2 3" key="1">
    <citation type="submission" date="2015-10" db="EMBL/GenBank/DDBJ databases">
        <title>Draft genome sequence of Streptomyces canus DSM 40017, type strain for the species Streptomyces canus.</title>
        <authorList>
            <person name="Ruckert C."/>
            <person name="Winkler A."/>
            <person name="Kalinowski J."/>
            <person name="Kampfer P."/>
            <person name="Glaeser S."/>
        </authorList>
    </citation>
    <scope>NUCLEOTIDE SEQUENCE [LARGE SCALE GENOMIC DNA]</scope>
    <source>
        <strain evidence="2 3">DSM 40017</strain>
    </source>
</reference>
<evidence type="ECO:0000313" key="3">
    <source>
        <dbReference type="Proteomes" id="UP000053669"/>
    </source>
</evidence>
<dbReference type="Proteomes" id="UP000053669">
    <property type="component" value="Unassembled WGS sequence"/>
</dbReference>
<sequence>MGGPVTENLLPEAQPEEAESEAEAESTEVTSSMVVKQGGSTLDLNIDPSDEFTLSLLGIDPQALSGDPERDTEEVLRAAREFSSYLTNLAPQIFPFMTSIEGWSGEFGASPPAARNRLHEAFATTSEPAFGDLFESADGRTRFDLIPYMVAFEEENQHELLVSFNESEGKEEFTVTLFEEVQELSEVLELPHVIALSLRRRIPAAAGESTVEDMPFPVVAFGDSEAVLIGRMPLTGPKQRRQLLAALSSPTFETSVIVRRGVTLEIPAGTGCQDSDNASDPCYRETRLILESVATPSPLVLSEAQRSRFGAGGGPLRAMECTRVTYGDRSYPYWQDPVRPERFYYLPDRFLLARLPDSGHRPALKVRAVGAESQADLRFTMEFSASPVTDQIRLKEALPSLGDDARKMGAVDPLRLEILQEAQPILRLALPQDGAPAAELTERDGALIDLEQGVTHAETLKFADFQLVYQALFGASLSVLRGEIRVGADGGPQEDIPLELRLDRTAGEVLSVEPGAVAEGRIGARLTNVIESAVRLEQPTAVALCGANRVALRIEGVQPGLQLAPGEGVDVQLVPRTPLPTVGIDSIHLNEQCIVAEPDRKVVWDLIFDRSVEARLTREVTVEAVAALFAGPVGSTDRVAAFAVTLEHGGSVRLSEGRLTATTTLSVPVEPLLTGVPAPPIRYRTETLWQSGGIGVSPWRETDHTIILPVKTFPSLDPPPP</sequence>
<name>A0A101RJN4_9ACTN</name>
<gene>
    <name evidence="2" type="ORF">AQJ46_51015</name>
</gene>
<feature type="compositionally biased region" description="Acidic residues" evidence="1">
    <location>
        <begin position="14"/>
        <end position="26"/>
    </location>
</feature>
<comment type="caution">
    <text evidence="2">The sequence shown here is derived from an EMBL/GenBank/DDBJ whole genome shotgun (WGS) entry which is preliminary data.</text>
</comment>
<evidence type="ECO:0000313" key="2">
    <source>
        <dbReference type="EMBL" id="KUN51761.1"/>
    </source>
</evidence>
<accession>A0A101RJN4</accession>
<protein>
    <submittedName>
        <fullName evidence="2">Uncharacterized protein</fullName>
    </submittedName>
</protein>
<organism evidence="2 3">
    <name type="scientific">Streptomyces canus</name>
    <dbReference type="NCBI Taxonomy" id="58343"/>
    <lineage>
        <taxon>Bacteria</taxon>
        <taxon>Bacillati</taxon>
        <taxon>Actinomycetota</taxon>
        <taxon>Actinomycetes</taxon>
        <taxon>Kitasatosporales</taxon>
        <taxon>Streptomycetaceae</taxon>
        <taxon>Streptomyces</taxon>
        <taxon>Streptomyces aurantiacus group</taxon>
    </lineage>
</organism>
<dbReference type="AlphaFoldDB" id="A0A101RJN4"/>